<organism evidence="1 2">
    <name type="scientific">Aquimarina amphilecti</name>
    <dbReference type="NCBI Taxonomy" id="1038014"/>
    <lineage>
        <taxon>Bacteria</taxon>
        <taxon>Pseudomonadati</taxon>
        <taxon>Bacteroidota</taxon>
        <taxon>Flavobacteriia</taxon>
        <taxon>Flavobacteriales</taxon>
        <taxon>Flavobacteriaceae</taxon>
        <taxon>Aquimarina</taxon>
    </lineage>
</organism>
<reference evidence="1 2" key="1">
    <citation type="submission" date="2016-10" db="EMBL/GenBank/DDBJ databases">
        <authorList>
            <person name="de Groot N.N."/>
        </authorList>
    </citation>
    <scope>NUCLEOTIDE SEQUENCE [LARGE SCALE GENOMIC DNA]</scope>
    <source>
        <strain evidence="1 2">DSM 25232</strain>
    </source>
</reference>
<dbReference type="RefSeq" id="WP_091409454.1">
    <property type="nucleotide sequence ID" value="NZ_FOAB01000004.1"/>
</dbReference>
<protein>
    <recommendedName>
        <fullName evidence="3">Acyl-coenzyme A thioesterase PaaI, contains HGG motif</fullName>
    </recommendedName>
</protein>
<dbReference type="Proteomes" id="UP000198521">
    <property type="component" value="Unassembled WGS sequence"/>
</dbReference>
<dbReference type="Pfam" id="PF14539">
    <property type="entry name" value="DUF4442"/>
    <property type="match status" value="1"/>
</dbReference>
<dbReference type="SUPFAM" id="SSF54637">
    <property type="entry name" value="Thioesterase/thiol ester dehydrase-isomerase"/>
    <property type="match status" value="1"/>
</dbReference>
<dbReference type="InterPro" id="IPR029069">
    <property type="entry name" value="HotDog_dom_sf"/>
</dbReference>
<dbReference type="STRING" id="1038014.SAMN04487910_2342"/>
<keyword evidence="2" id="KW-1185">Reference proteome</keyword>
<dbReference type="AlphaFoldDB" id="A0A1H7PW10"/>
<evidence type="ECO:0000313" key="1">
    <source>
        <dbReference type="EMBL" id="SEL39913.1"/>
    </source>
</evidence>
<evidence type="ECO:0000313" key="2">
    <source>
        <dbReference type="Proteomes" id="UP000198521"/>
    </source>
</evidence>
<evidence type="ECO:0008006" key="3">
    <source>
        <dbReference type="Google" id="ProtNLM"/>
    </source>
</evidence>
<sequence>MNITPRKINTFTMFKLPSAWLCGVRVKQITESSCIVSVKHRWMNQNPFNSMFWAVQGMAAEMSTGAMVSGQIHKSGKKISMLVANNNATFTKKATGRITFICSDGHLIKEAIQKTIETGEGQTVWMKSIGTNKDGVEVSTFNFEWTIKLKTSQV</sequence>
<dbReference type="Gene3D" id="3.10.129.10">
    <property type="entry name" value="Hotdog Thioesterase"/>
    <property type="match status" value="1"/>
</dbReference>
<name>A0A1H7PW10_AQUAM</name>
<accession>A0A1H7PW10</accession>
<proteinExistence type="predicted"/>
<dbReference type="InterPro" id="IPR027961">
    <property type="entry name" value="DUF4442"/>
</dbReference>
<gene>
    <name evidence="1" type="ORF">SAMN04487910_2342</name>
</gene>
<dbReference type="EMBL" id="FOAB01000004">
    <property type="protein sequence ID" value="SEL39913.1"/>
    <property type="molecule type" value="Genomic_DNA"/>
</dbReference>
<dbReference type="OrthoDB" id="9153186at2"/>